<dbReference type="GO" id="GO:0051276">
    <property type="term" value="P:chromosome organization"/>
    <property type="evidence" value="ECO:0007669"/>
    <property type="project" value="InterPro"/>
</dbReference>
<dbReference type="EMBL" id="QTJR01000013">
    <property type="protein sequence ID" value="RDY65817.1"/>
    <property type="molecule type" value="Genomic_DNA"/>
</dbReference>
<proteinExistence type="predicted"/>
<evidence type="ECO:0000259" key="4">
    <source>
        <dbReference type="Pfam" id="PF02463"/>
    </source>
</evidence>
<accession>A0A3D8V8Q8</accession>
<keyword evidence="6" id="KW-1185">Reference proteome</keyword>
<dbReference type="Proteomes" id="UP000256829">
    <property type="component" value="Unassembled WGS sequence"/>
</dbReference>
<evidence type="ECO:0000313" key="5">
    <source>
        <dbReference type="EMBL" id="RDY65817.1"/>
    </source>
</evidence>
<dbReference type="SUPFAM" id="SSF52540">
    <property type="entry name" value="P-loop containing nucleoside triphosphate hydrolases"/>
    <property type="match status" value="1"/>
</dbReference>
<dbReference type="Pfam" id="PF02463">
    <property type="entry name" value="SMC_N"/>
    <property type="match status" value="1"/>
</dbReference>
<gene>
    <name evidence="5" type="ORF">DX912_15180</name>
</gene>
<reference evidence="5 6" key="1">
    <citation type="submission" date="2018-08" db="EMBL/GenBank/DDBJ databases">
        <title>Lysobacter soli KCTC 22011, whole genome shotgun sequence.</title>
        <authorList>
            <person name="Zhang X."/>
            <person name="Feng G."/>
            <person name="Zhu H."/>
        </authorList>
    </citation>
    <scope>NUCLEOTIDE SEQUENCE [LARGE SCALE GENOMIC DNA]</scope>
    <source>
        <strain evidence="5 6">KCTC 22011</strain>
    </source>
</reference>
<dbReference type="PANTHER" id="PTHR32182:SF0">
    <property type="entry name" value="DNA REPLICATION AND REPAIR PROTEIN RECF"/>
    <property type="match status" value="1"/>
</dbReference>
<dbReference type="InterPro" id="IPR036277">
    <property type="entry name" value="SMC_hinge_sf"/>
</dbReference>
<dbReference type="SUPFAM" id="SSF75553">
    <property type="entry name" value="Smc hinge domain"/>
    <property type="match status" value="1"/>
</dbReference>
<feature type="coiled-coil region" evidence="2">
    <location>
        <begin position="636"/>
        <end position="736"/>
    </location>
</feature>
<keyword evidence="1 2" id="KW-0175">Coiled coil</keyword>
<dbReference type="GO" id="GO:0005524">
    <property type="term" value="F:ATP binding"/>
    <property type="evidence" value="ECO:0007669"/>
    <property type="project" value="InterPro"/>
</dbReference>
<dbReference type="InterPro" id="IPR003395">
    <property type="entry name" value="RecF/RecN/SMC_N"/>
</dbReference>
<name>A0A3D8V8Q8_9GAMM</name>
<dbReference type="Gene3D" id="3.40.50.300">
    <property type="entry name" value="P-loop containing nucleotide triphosphate hydrolases"/>
    <property type="match status" value="2"/>
</dbReference>
<comment type="caution">
    <text evidence="5">The sequence shown here is derived from an EMBL/GenBank/DDBJ whole genome shotgun (WGS) entry which is preliminary data.</text>
</comment>
<dbReference type="GO" id="GO:0005694">
    <property type="term" value="C:chromosome"/>
    <property type="evidence" value="ECO:0007669"/>
    <property type="project" value="InterPro"/>
</dbReference>
<dbReference type="AlphaFoldDB" id="A0A3D8V8Q8"/>
<feature type="compositionally biased region" description="Low complexity" evidence="3">
    <location>
        <begin position="1"/>
        <end position="17"/>
    </location>
</feature>
<dbReference type="InterPro" id="IPR027417">
    <property type="entry name" value="P-loop_NTPase"/>
</dbReference>
<evidence type="ECO:0000256" key="2">
    <source>
        <dbReference type="SAM" id="Coils"/>
    </source>
</evidence>
<evidence type="ECO:0000256" key="1">
    <source>
        <dbReference type="ARBA" id="ARBA00023054"/>
    </source>
</evidence>
<evidence type="ECO:0000313" key="6">
    <source>
        <dbReference type="Proteomes" id="UP000256829"/>
    </source>
</evidence>
<sequence>MRTTHRSTTTSTKAATPPKRRRPMFEFRSLEVVHWDYWQRFQLPLDASVITVVGPNGSGKTTLLDALRTLLAIEDRETARDYKTYLRHNGKGQAWLRAVVSNRPDRRGGRPFFPIKDETVTLACRIRKRGGDWSRDYQILAGDVPVEQIETGGEWLGVRDYRVRLAGAGLTRAICRVLTLEQGATDKLCQLSPRELLQLVFDVFEDKAVLDDYQRAKSEQLDVEKEIEQLRHGLGELHFKLESARVDVRSFEEGQALRNQRQRLQAEIAPKIELADLRATLEGARPRLTGLRRALRERERVFDNLRTREANAVGQRDELRAAIERARADVRACETEFTAARDHARDAEMLVRRRDELARMQAQRGAVDVEALSRRVEEGRRRQAELKLEAERDRQRTGEIAAQVAALSGGGRIVEPFERDFRTALDNAGIEHRVLTELVDIVDPKWSVAIEAVLAPYRHLIVLENPRDEGAAWKLGEKMQYRHFVVSTRTLVEKATKGSLLEVVKFSAEPPSWLPKQLDKIQRVEDIEDGRRLPKGQDWITLKGYLREHRGGRHIGGGAPHFGSGARQARLDELRAEQIDIQQRAHAREDELSELGKRVDAEQARLLGLDAGQELVTRAAEFADAAERLPAMAEAAQQAAVALSDARSRLDGLEAEDKAESIADATRAGEIRSLDNEVRERAQQIAQERQQLVQRIVEFRRKRALMPHAWRSADALRQAREEYESAGAVRRELERIDERLQRGGYIEDEGCIALRDKFAADHDGLESTIGKREAHLHRARRITEEARGAYINVLRATVRRYKKNLAALGELAGIGVDVEMPELVNEDVALAQAGLTVKFDFDRKGWIGLDDGEASGGQQVMKSLLLLVGLLRDEDQPGGFVFIDEPFAHLDVFNIEKVGRFLRSTDAQYILTTPITHNLNVFEPSDLVLATSKRRGGNAWAEPVAVLKRDRRDDAQAA</sequence>
<organism evidence="5 6">
    <name type="scientific">Lysobacter soli</name>
    <dbReference type="NCBI Taxonomy" id="453783"/>
    <lineage>
        <taxon>Bacteria</taxon>
        <taxon>Pseudomonadati</taxon>
        <taxon>Pseudomonadota</taxon>
        <taxon>Gammaproteobacteria</taxon>
        <taxon>Lysobacterales</taxon>
        <taxon>Lysobacteraceae</taxon>
        <taxon>Lysobacter</taxon>
    </lineage>
</organism>
<evidence type="ECO:0000256" key="3">
    <source>
        <dbReference type="SAM" id="MobiDB-lite"/>
    </source>
</evidence>
<feature type="domain" description="RecF/RecN/SMC N-terminal" evidence="4">
    <location>
        <begin position="39"/>
        <end position="927"/>
    </location>
</feature>
<dbReference type="GO" id="GO:0000731">
    <property type="term" value="P:DNA synthesis involved in DNA repair"/>
    <property type="evidence" value="ECO:0007669"/>
    <property type="project" value="TreeGrafter"/>
</dbReference>
<dbReference type="PANTHER" id="PTHR32182">
    <property type="entry name" value="DNA REPLICATION AND REPAIR PROTEIN RECF"/>
    <property type="match status" value="1"/>
</dbReference>
<protein>
    <submittedName>
        <fullName evidence="5">Chromosome segregation protein SMC</fullName>
    </submittedName>
</protein>
<feature type="region of interest" description="Disordered" evidence="3">
    <location>
        <begin position="1"/>
        <end position="21"/>
    </location>
</feature>
<dbReference type="GO" id="GO:0006302">
    <property type="term" value="P:double-strand break repair"/>
    <property type="evidence" value="ECO:0007669"/>
    <property type="project" value="TreeGrafter"/>
</dbReference>